<dbReference type="PROSITE" id="PS01010">
    <property type="entry name" value="CRISP_2"/>
    <property type="match status" value="1"/>
</dbReference>
<gene>
    <name evidence="2" type="ORF">HGD76_23670</name>
</gene>
<dbReference type="InterPro" id="IPR018244">
    <property type="entry name" value="Allrgn_V5/Tpx1_CS"/>
</dbReference>
<dbReference type="Gene3D" id="3.40.33.10">
    <property type="entry name" value="CAP"/>
    <property type="match status" value="1"/>
</dbReference>
<dbReference type="AlphaFoldDB" id="A0A6H2C4H5"/>
<dbReference type="FunFam" id="3.40.33.10:FF:000002">
    <property type="entry name" value="Golgi-associated plant pathogenesis-related protein 1"/>
    <property type="match status" value="1"/>
</dbReference>
<dbReference type="SMART" id="SM00198">
    <property type="entry name" value="SCP"/>
    <property type="match status" value="1"/>
</dbReference>
<sequence length="205" mass="22115">MNKFFSTLTLTTGTALTLILMGIAPSQFASIIPMSSEPVLAQTSIDLTTLRSTSLSKHNSYRATHRSPNMTISSSANNTAQAWAQYLATNGLFQHSTSGQRNNAGENLYVSYTTAPSVNYAALANTAVQSWYDEVKLYNYNSPGFSSATGHFTQVVWKSSTQLGCGTAKGTKTLNGTKYNAFYVVCHYLPAGNVQGQFPANVLKP</sequence>
<dbReference type="InterPro" id="IPR034113">
    <property type="entry name" value="SCP_GAPR1-like"/>
</dbReference>
<evidence type="ECO:0000259" key="1">
    <source>
        <dbReference type="SMART" id="SM00198"/>
    </source>
</evidence>
<dbReference type="KEGG" id="dfs:HGD76_23670"/>
<dbReference type="SUPFAM" id="SSF55797">
    <property type="entry name" value="PR-1-like"/>
    <property type="match status" value="1"/>
</dbReference>
<reference evidence="2 3" key="1">
    <citation type="submission" date="2020-04" db="EMBL/GenBank/DDBJ databases">
        <title>Genome-Wide Identification of 5-Methylcytosine Sites in Bacterial Genomes By High-Throughput Sequencing of MspJI Restriction Fragments.</title>
        <authorList>
            <person name="Wu V."/>
        </authorList>
    </citation>
    <scope>NUCLEOTIDE SEQUENCE [LARGE SCALE GENOMIC DNA]</scope>
    <source>
        <strain evidence="2 3">CCAP 1403/13f</strain>
    </source>
</reference>
<evidence type="ECO:0000313" key="3">
    <source>
        <dbReference type="Proteomes" id="UP000502433"/>
    </source>
</evidence>
<dbReference type="CDD" id="cd05382">
    <property type="entry name" value="CAP_GAPR1-like"/>
    <property type="match status" value="1"/>
</dbReference>
<protein>
    <submittedName>
        <fullName evidence="2">Secretion protein</fullName>
    </submittedName>
</protein>
<dbReference type="Proteomes" id="UP000502433">
    <property type="component" value="Chromosome"/>
</dbReference>
<feature type="domain" description="SCP" evidence="1">
    <location>
        <begin position="49"/>
        <end position="196"/>
    </location>
</feature>
<dbReference type="GO" id="GO:0005576">
    <property type="term" value="C:extracellular region"/>
    <property type="evidence" value="ECO:0007669"/>
    <property type="project" value="InterPro"/>
</dbReference>
<evidence type="ECO:0000313" key="2">
    <source>
        <dbReference type="EMBL" id="QJB46732.1"/>
    </source>
</evidence>
<name>A0A6H2C4H5_DOLFA</name>
<proteinExistence type="predicted"/>
<dbReference type="InterPro" id="IPR002413">
    <property type="entry name" value="V5_allergen-like"/>
</dbReference>
<dbReference type="PRINTS" id="PR00837">
    <property type="entry name" value="V5TPXLIKE"/>
</dbReference>
<organism evidence="2 3">
    <name type="scientific">Dolichospermum flos-aquae CCAP 1403/13F</name>
    <dbReference type="NCBI Taxonomy" id="315271"/>
    <lineage>
        <taxon>Bacteria</taxon>
        <taxon>Bacillati</taxon>
        <taxon>Cyanobacteriota</taxon>
        <taxon>Cyanophyceae</taxon>
        <taxon>Nostocales</taxon>
        <taxon>Aphanizomenonaceae</taxon>
        <taxon>Dolichospermum</taxon>
    </lineage>
</organism>
<dbReference type="InterPro" id="IPR035940">
    <property type="entry name" value="CAP_sf"/>
</dbReference>
<dbReference type="EMBL" id="CP051206">
    <property type="protein sequence ID" value="QJB46732.1"/>
    <property type="molecule type" value="Genomic_DNA"/>
</dbReference>
<reference evidence="2 3" key="2">
    <citation type="submission" date="2020-04" db="EMBL/GenBank/DDBJ databases">
        <authorList>
            <person name="Fomenkov A."/>
            <person name="Anton B.P."/>
            <person name="Roberts R.J."/>
        </authorList>
    </citation>
    <scope>NUCLEOTIDE SEQUENCE [LARGE SCALE GENOMIC DNA]</scope>
    <source>
        <strain evidence="2 3">CCAP 1403/13f</strain>
    </source>
</reference>
<dbReference type="Pfam" id="PF00188">
    <property type="entry name" value="CAP"/>
    <property type="match status" value="1"/>
</dbReference>
<dbReference type="InterPro" id="IPR001283">
    <property type="entry name" value="CRISP-related"/>
</dbReference>
<accession>A0A6H2C4H5</accession>
<dbReference type="PRINTS" id="PR00838">
    <property type="entry name" value="V5ALLERGEN"/>
</dbReference>
<dbReference type="InterPro" id="IPR014044">
    <property type="entry name" value="CAP_dom"/>
</dbReference>
<dbReference type="PROSITE" id="PS01009">
    <property type="entry name" value="CRISP_1"/>
    <property type="match status" value="1"/>
</dbReference>
<dbReference type="PANTHER" id="PTHR10334">
    <property type="entry name" value="CYSTEINE-RICH SECRETORY PROTEIN-RELATED"/>
    <property type="match status" value="1"/>
</dbReference>
<dbReference type="RefSeq" id="WP_148765011.1">
    <property type="nucleotide sequence ID" value="NZ_CP051206.1"/>
</dbReference>